<dbReference type="InterPro" id="IPR019076">
    <property type="entry name" value="Spore_lipoprot_YhcN/YlaJ-like"/>
</dbReference>
<evidence type="ECO:0000256" key="1">
    <source>
        <dbReference type="SAM" id="SignalP"/>
    </source>
</evidence>
<dbReference type="RefSeq" id="WP_263071569.1">
    <property type="nucleotide sequence ID" value="NZ_JAOUSF010000001.1"/>
</dbReference>
<gene>
    <name evidence="2" type="ORF">OEV98_02445</name>
</gene>
<reference evidence="2" key="1">
    <citation type="submission" date="2022-10" db="EMBL/GenBank/DDBJ databases">
        <title>Description of Fervidibacillus gen. nov. in the family Fervidibacillaceae fam. nov. with two species, Fervidibacillus albus sp. nov., and Fervidibacillus halotolerans sp. nov., isolated from tidal flat sediments.</title>
        <authorList>
            <person name="Kwon K.K."/>
            <person name="Yang S.-H."/>
        </authorList>
    </citation>
    <scope>NUCLEOTIDE SEQUENCE</scope>
    <source>
        <strain evidence="2">JCM 19140</strain>
    </source>
</reference>
<evidence type="ECO:0000313" key="2">
    <source>
        <dbReference type="EMBL" id="MCU9612421.1"/>
    </source>
</evidence>
<organism evidence="2 3">
    <name type="scientific">Perspicuibacillus lycopersici</name>
    <dbReference type="NCBI Taxonomy" id="1325689"/>
    <lineage>
        <taxon>Bacteria</taxon>
        <taxon>Bacillati</taxon>
        <taxon>Bacillota</taxon>
        <taxon>Bacilli</taxon>
        <taxon>Bacillales</taxon>
        <taxon>Bacillaceae</taxon>
        <taxon>Perspicuibacillus</taxon>
    </lineage>
</organism>
<feature type="signal peptide" evidence="1">
    <location>
        <begin position="1"/>
        <end position="27"/>
    </location>
</feature>
<dbReference type="Pfam" id="PF09580">
    <property type="entry name" value="Spore_YhcN_YlaJ"/>
    <property type="match status" value="1"/>
</dbReference>
<evidence type="ECO:0000313" key="3">
    <source>
        <dbReference type="Proteomes" id="UP001209318"/>
    </source>
</evidence>
<feature type="chain" id="PRO_5042041416" evidence="1">
    <location>
        <begin position="28"/>
        <end position="162"/>
    </location>
</feature>
<protein>
    <submittedName>
        <fullName evidence="2">YhcN/YlaJ family sporulation lipoprotein</fullName>
    </submittedName>
</protein>
<dbReference type="Proteomes" id="UP001209318">
    <property type="component" value="Unassembled WGS sequence"/>
</dbReference>
<dbReference type="EMBL" id="JAOUSF010000001">
    <property type="protein sequence ID" value="MCU9612421.1"/>
    <property type="molecule type" value="Genomic_DNA"/>
</dbReference>
<name>A0AAE3IQB0_9BACI</name>
<sequence>MKEKKYQGIQKAFVCFLFLLVLSACQAQNDTSETRTALLKTTNPSAVTTENKAEEEQLVAKIKQKVLSMKEIYDVAVIKGEKEILVAYKVRHLQRFHMKKIEKNLQEKLEKAYPDENFSVSSDYKIFLEAVRLQEKSEHGKVTRDEMEEQLGKIFKLSKEKT</sequence>
<dbReference type="AlphaFoldDB" id="A0AAE3IQB0"/>
<keyword evidence="2" id="KW-0449">Lipoprotein</keyword>
<keyword evidence="1" id="KW-0732">Signal</keyword>
<dbReference type="PROSITE" id="PS51257">
    <property type="entry name" value="PROKAR_LIPOPROTEIN"/>
    <property type="match status" value="1"/>
</dbReference>
<proteinExistence type="predicted"/>
<comment type="caution">
    <text evidence="2">The sequence shown here is derived from an EMBL/GenBank/DDBJ whole genome shotgun (WGS) entry which is preliminary data.</text>
</comment>
<accession>A0AAE3IQB0</accession>
<keyword evidence="3" id="KW-1185">Reference proteome</keyword>